<protein>
    <submittedName>
        <fullName evidence="1">Uncharacterized protein</fullName>
    </submittedName>
</protein>
<dbReference type="Proteomes" id="UP000799118">
    <property type="component" value="Unassembled WGS sequence"/>
</dbReference>
<reference evidence="1" key="1">
    <citation type="journal article" date="2019" name="Environ. Microbiol.">
        <title>Fungal ecological strategies reflected in gene transcription - a case study of two litter decomposers.</title>
        <authorList>
            <person name="Barbi F."/>
            <person name="Kohler A."/>
            <person name="Barry K."/>
            <person name="Baskaran P."/>
            <person name="Daum C."/>
            <person name="Fauchery L."/>
            <person name="Ihrmark K."/>
            <person name="Kuo A."/>
            <person name="LaButti K."/>
            <person name="Lipzen A."/>
            <person name="Morin E."/>
            <person name="Grigoriev I.V."/>
            <person name="Henrissat B."/>
            <person name="Lindahl B."/>
            <person name="Martin F."/>
        </authorList>
    </citation>
    <scope>NUCLEOTIDE SEQUENCE</scope>
    <source>
        <strain evidence="1">JB14</strain>
    </source>
</reference>
<dbReference type="EMBL" id="ML769414">
    <property type="protein sequence ID" value="KAE9404755.1"/>
    <property type="molecule type" value="Genomic_DNA"/>
</dbReference>
<organism evidence="1 2">
    <name type="scientific">Gymnopus androsaceus JB14</name>
    <dbReference type="NCBI Taxonomy" id="1447944"/>
    <lineage>
        <taxon>Eukaryota</taxon>
        <taxon>Fungi</taxon>
        <taxon>Dikarya</taxon>
        <taxon>Basidiomycota</taxon>
        <taxon>Agaricomycotina</taxon>
        <taxon>Agaricomycetes</taxon>
        <taxon>Agaricomycetidae</taxon>
        <taxon>Agaricales</taxon>
        <taxon>Marasmiineae</taxon>
        <taxon>Omphalotaceae</taxon>
        <taxon>Gymnopus</taxon>
    </lineage>
</organism>
<evidence type="ECO:0000313" key="2">
    <source>
        <dbReference type="Proteomes" id="UP000799118"/>
    </source>
</evidence>
<evidence type="ECO:0000313" key="1">
    <source>
        <dbReference type="EMBL" id="KAE9404755.1"/>
    </source>
</evidence>
<sequence>MTAERIKEVCSFILSLNIWSLRRSIQGVIGQCSDVDESRTLFLKRRNSRCLPSILGRAAELQPALPDVVHFPEIIARRKVCYSRLVLLPSSLKNLQAASSELCSTGTCPCTSLYSFKAIIVTLRDTNATVS</sequence>
<dbReference type="AlphaFoldDB" id="A0A6A4I7S9"/>
<proteinExistence type="predicted"/>
<keyword evidence="2" id="KW-1185">Reference proteome</keyword>
<name>A0A6A4I7S9_9AGAR</name>
<gene>
    <name evidence="1" type="ORF">BT96DRAFT_404982</name>
</gene>
<accession>A0A6A4I7S9</accession>